<dbReference type="AlphaFoldDB" id="A0A2W5KFR3"/>
<feature type="domain" description="Thioesterase putative" evidence="1">
    <location>
        <begin position="12"/>
        <end position="153"/>
    </location>
</feature>
<dbReference type="InterPro" id="IPR012660">
    <property type="entry name" value="YiiD_C"/>
</dbReference>
<proteinExistence type="predicted"/>
<comment type="caution">
    <text evidence="2">The sequence shown here is derived from an EMBL/GenBank/DDBJ whole genome shotgun (WGS) entry which is preliminary data.</text>
</comment>
<accession>A0A2W5KFR3</accession>
<dbReference type="NCBIfam" id="TIGR02447">
    <property type="entry name" value="yiiD_Cterm"/>
    <property type="match status" value="1"/>
</dbReference>
<organism evidence="2 3">
    <name type="scientific">Rhodanobacter denitrificans</name>
    <dbReference type="NCBI Taxonomy" id="666685"/>
    <lineage>
        <taxon>Bacteria</taxon>
        <taxon>Pseudomonadati</taxon>
        <taxon>Pseudomonadota</taxon>
        <taxon>Gammaproteobacteria</taxon>
        <taxon>Lysobacterales</taxon>
        <taxon>Rhodanobacteraceae</taxon>
        <taxon>Rhodanobacter</taxon>
    </lineage>
</organism>
<evidence type="ECO:0000313" key="3">
    <source>
        <dbReference type="Proteomes" id="UP000249046"/>
    </source>
</evidence>
<dbReference type="EMBL" id="QFPO01000007">
    <property type="protein sequence ID" value="PZQ14869.1"/>
    <property type="molecule type" value="Genomic_DNA"/>
</dbReference>
<evidence type="ECO:0000313" key="2">
    <source>
        <dbReference type="EMBL" id="PZQ14869.1"/>
    </source>
</evidence>
<dbReference type="Proteomes" id="UP000249046">
    <property type="component" value="Unassembled WGS sequence"/>
</dbReference>
<reference evidence="2 3" key="1">
    <citation type="submission" date="2017-08" db="EMBL/GenBank/DDBJ databases">
        <title>Infants hospitalized years apart are colonized by the same room-sourced microbial strains.</title>
        <authorList>
            <person name="Brooks B."/>
            <person name="Olm M.R."/>
            <person name="Firek B.A."/>
            <person name="Baker R."/>
            <person name="Thomas B.C."/>
            <person name="Morowitz M.J."/>
            <person name="Banfield J.F."/>
        </authorList>
    </citation>
    <scope>NUCLEOTIDE SEQUENCE [LARGE SCALE GENOMIC DNA]</scope>
    <source>
        <strain evidence="2">S2_005_003_R2_42</strain>
    </source>
</reference>
<gene>
    <name evidence="2" type="ORF">DI564_09395</name>
</gene>
<name>A0A2W5KFR3_9GAMM</name>
<evidence type="ECO:0000259" key="1">
    <source>
        <dbReference type="Pfam" id="PF09500"/>
    </source>
</evidence>
<protein>
    <submittedName>
        <fullName evidence="2">Thioesterase</fullName>
    </submittedName>
</protein>
<dbReference type="Gene3D" id="3.10.129.10">
    <property type="entry name" value="Hotdog Thioesterase"/>
    <property type="match status" value="1"/>
</dbReference>
<sequence>MPASTVSASLLDDLERKLREEIPLARAMDLRVADYDGQALTLAAPLPPNINDKGCAFGGSLASLMTLAGWGLVRLQLQARGSDADVYVADSSIRYLAPVWGDFGAIARPVEGESFDAFFETLLARGRARIGIVCEVPLPDGTAAASLAARFVAIDPARARGAAS</sequence>
<dbReference type="SUPFAM" id="SSF54637">
    <property type="entry name" value="Thioesterase/thiol ester dehydrase-isomerase"/>
    <property type="match status" value="1"/>
</dbReference>
<dbReference type="Pfam" id="PF09500">
    <property type="entry name" value="YiiD_C"/>
    <property type="match status" value="1"/>
</dbReference>
<dbReference type="InterPro" id="IPR029069">
    <property type="entry name" value="HotDog_dom_sf"/>
</dbReference>